<dbReference type="Proteomes" id="UP000408482">
    <property type="component" value="Unassembled WGS sequence"/>
</dbReference>
<keyword evidence="2" id="KW-1185">Reference proteome</keyword>
<protein>
    <submittedName>
        <fullName evidence="1">Uncharacterized protein</fullName>
    </submittedName>
</protein>
<proteinExistence type="predicted"/>
<gene>
    <name evidence="1" type="ORF">RSSSTS7063_01680</name>
</gene>
<evidence type="ECO:0000313" key="2">
    <source>
        <dbReference type="Proteomes" id="UP000408482"/>
    </source>
</evidence>
<sequence>MSVPYAYSAKANTTSRYYMKGKKDSASSTTSALNVAGKVTY</sequence>
<reference evidence="1 2" key="1">
    <citation type="submission" date="2019-07" db="EMBL/GenBank/DDBJ databases">
        <authorList>
            <person name="Hibberd C M."/>
            <person name="Gehrig L. J."/>
            <person name="Chang H.-W."/>
            <person name="Venkatesh S."/>
        </authorList>
    </citation>
    <scope>NUCLEOTIDE SEQUENCE [LARGE SCALE GENOMIC DNA]</scope>
    <source>
        <strain evidence="1">Blautia_luti_SSTS_Bg7063</strain>
    </source>
</reference>
<organism evidence="1 2">
    <name type="scientific">Blautia luti</name>
    <dbReference type="NCBI Taxonomy" id="89014"/>
    <lineage>
        <taxon>Bacteria</taxon>
        <taxon>Bacillati</taxon>
        <taxon>Bacillota</taxon>
        <taxon>Clostridia</taxon>
        <taxon>Lachnospirales</taxon>
        <taxon>Lachnospiraceae</taxon>
        <taxon>Blautia</taxon>
    </lineage>
</organism>
<dbReference type="AlphaFoldDB" id="A0A564W871"/>
<name>A0A564W871_9FIRM</name>
<evidence type="ECO:0000313" key="1">
    <source>
        <dbReference type="EMBL" id="VUX41069.1"/>
    </source>
</evidence>
<dbReference type="EMBL" id="CABHNW010000184">
    <property type="protein sequence ID" value="VUX41069.1"/>
    <property type="molecule type" value="Genomic_DNA"/>
</dbReference>
<accession>A0A564W871</accession>